<proteinExistence type="predicted"/>
<name>A0ABP0XIL6_9BRYO</name>
<organism evidence="1 2">
    <name type="scientific">Sphagnum jensenii</name>
    <dbReference type="NCBI Taxonomy" id="128206"/>
    <lineage>
        <taxon>Eukaryota</taxon>
        <taxon>Viridiplantae</taxon>
        <taxon>Streptophyta</taxon>
        <taxon>Embryophyta</taxon>
        <taxon>Bryophyta</taxon>
        <taxon>Sphagnophytina</taxon>
        <taxon>Sphagnopsida</taxon>
        <taxon>Sphagnales</taxon>
        <taxon>Sphagnaceae</taxon>
        <taxon>Sphagnum</taxon>
    </lineage>
</organism>
<dbReference type="Proteomes" id="UP001497444">
    <property type="component" value="Chromosome 9"/>
</dbReference>
<sequence length="166" mass="18796">MFLQELSTPGEHQYNALKSRAYHPTPHLRARGCLAIAATGVKVQVLYQVIEPLNDLIYKILLSPAVSWPQQRLLRLQVLSALENSSHFPRRNNPTDQLIGYSRSYCSLEQRFSSSPAEELQSPHHSFPQSWLLLHKYKLHRITLSDDTSTSSVKTLTDQRNGSSSG</sequence>
<evidence type="ECO:0000313" key="1">
    <source>
        <dbReference type="EMBL" id="CAK9278964.1"/>
    </source>
</evidence>
<evidence type="ECO:0000313" key="2">
    <source>
        <dbReference type="Proteomes" id="UP001497444"/>
    </source>
</evidence>
<dbReference type="EMBL" id="OZ020104">
    <property type="protein sequence ID" value="CAK9278964.1"/>
    <property type="molecule type" value="Genomic_DNA"/>
</dbReference>
<protein>
    <recommendedName>
        <fullName evidence="3">Maturase K</fullName>
    </recommendedName>
</protein>
<accession>A0ABP0XIL6</accession>
<reference evidence="1" key="1">
    <citation type="submission" date="2024-02" db="EMBL/GenBank/DDBJ databases">
        <authorList>
            <consortium name="ELIXIR-Norway"/>
            <consortium name="Elixir Norway"/>
        </authorList>
    </citation>
    <scope>NUCLEOTIDE SEQUENCE</scope>
</reference>
<gene>
    <name evidence="1" type="ORF">CSSPJE1EN1_LOCUS24442</name>
</gene>
<keyword evidence="2" id="KW-1185">Reference proteome</keyword>
<evidence type="ECO:0008006" key="3">
    <source>
        <dbReference type="Google" id="ProtNLM"/>
    </source>
</evidence>